<reference evidence="2" key="1">
    <citation type="submission" date="2013-11" db="EMBL/GenBank/DDBJ databases">
        <title>Genome sequence of the fusiform rust pathogen reveals effectors for host alternation and coevolution with pine.</title>
        <authorList>
            <consortium name="DOE Joint Genome Institute"/>
            <person name="Smith K."/>
            <person name="Pendleton A."/>
            <person name="Kubisiak T."/>
            <person name="Anderson C."/>
            <person name="Salamov A."/>
            <person name="Aerts A."/>
            <person name="Riley R."/>
            <person name="Clum A."/>
            <person name="Lindquist E."/>
            <person name="Ence D."/>
            <person name="Campbell M."/>
            <person name="Kronenberg Z."/>
            <person name="Feau N."/>
            <person name="Dhillon B."/>
            <person name="Hamelin R."/>
            <person name="Burleigh J."/>
            <person name="Smith J."/>
            <person name="Yandell M."/>
            <person name="Nelson C."/>
            <person name="Grigoriev I."/>
            <person name="Davis J."/>
        </authorList>
    </citation>
    <scope>NUCLEOTIDE SEQUENCE</scope>
    <source>
        <strain evidence="2">G11</strain>
    </source>
</reference>
<organism evidence="2 3">
    <name type="scientific">Cronartium quercuum f. sp. fusiforme G11</name>
    <dbReference type="NCBI Taxonomy" id="708437"/>
    <lineage>
        <taxon>Eukaryota</taxon>
        <taxon>Fungi</taxon>
        <taxon>Dikarya</taxon>
        <taxon>Basidiomycota</taxon>
        <taxon>Pucciniomycotina</taxon>
        <taxon>Pucciniomycetes</taxon>
        <taxon>Pucciniales</taxon>
        <taxon>Coleosporiaceae</taxon>
        <taxon>Cronartium</taxon>
    </lineage>
</organism>
<gene>
    <name evidence="2" type="ORF">CROQUDRAFT_95280</name>
</gene>
<keyword evidence="3" id="KW-1185">Reference proteome</keyword>
<feature type="region of interest" description="Disordered" evidence="1">
    <location>
        <begin position="1"/>
        <end position="56"/>
    </location>
</feature>
<evidence type="ECO:0000313" key="2">
    <source>
        <dbReference type="EMBL" id="KAG0144285.1"/>
    </source>
</evidence>
<accession>A0A9P6NCP5</accession>
<dbReference type="EMBL" id="MU167299">
    <property type="protein sequence ID" value="KAG0144285.1"/>
    <property type="molecule type" value="Genomic_DNA"/>
</dbReference>
<feature type="compositionally biased region" description="Low complexity" evidence="1">
    <location>
        <begin position="1"/>
        <end position="27"/>
    </location>
</feature>
<sequence>MDSDLNSASPPSSPPTISDILPPSSSITKNSPSPLIRSESTINTLNPNTPVGTASSSNVFGFHTMATSMNPASSNQAQGPITQVSIPPTTLAMIPKLSTGNFHAWKM</sequence>
<dbReference type="AlphaFoldDB" id="A0A9P6NCP5"/>
<proteinExistence type="predicted"/>
<feature type="compositionally biased region" description="Polar residues" evidence="1">
    <location>
        <begin position="28"/>
        <end position="56"/>
    </location>
</feature>
<comment type="caution">
    <text evidence="2">The sequence shown here is derived from an EMBL/GenBank/DDBJ whole genome shotgun (WGS) entry which is preliminary data.</text>
</comment>
<evidence type="ECO:0000313" key="3">
    <source>
        <dbReference type="Proteomes" id="UP000886653"/>
    </source>
</evidence>
<protein>
    <submittedName>
        <fullName evidence="2">Uncharacterized protein</fullName>
    </submittedName>
</protein>
<dbReference type="Proteomes" id="UP000886653">
    <property type="component" value="Unassembled WGS sequence"/>
</dbReference>
<evidence type="ECO:0000256" key="1">
    <source>
        <dbReference type="SAM" id="MobiDB-lite"/>
    </source>
</evidence>
<name>A0A9P6NCP5_9BASI</name>